<keyword evidence="3" id="KW-0274">FAD</keyword>
<dbReference type="STRING" id="1182545.A0A072P5Y2"/>
<comment type="caution">
    <text evidence="6">The sequence shown here is derived from an EMBL/GenBank/DDBJ whole genome shotgun (WGS) entry which is preliminary data.</text>
</comment>
<sequence length="537" mass="60879">MGDASEPRSSTSQNTTITSTFLPNQISRVAIIGAGPVGLAFAKYLLAEKHFSEIVVYEQRDTVGGIWNLSDNAVSRSVSVPQLDPWYGTRSSGSRREDGGGDGDALEFESPLYDYLETNIPKQLMAYCDAPFPRSAPLFPRHEAVLEYLERYAEDVKSLIRFSTKVRHVELGVEEWEGRKRDVWSVISTDLRTGVVEAPKRYDALVVANGHYTVPYVPSIAGLQEFNQRYPGVVLHSKAYRRPEDFMGKKVLVVGNSASGLDIATQIGKYAQKPVYLSARSVSAFGSLPPADWREDVDEVVEFLSSDDSPRGIRLRSGRIETGFDSVVFATGYFYNFPFLRGIDLELGETLITDGSRTRGLYQHLFHIEHPSLVFPVINLKVIPFPLGQNQAAVTSRVWSGRLALPRKEEMRNWERETMQQKGDGKCFHLKKFPEDAAQINELYLWAKEARRRNGLEGDGMGKLGMPWDERLTWMRSRFPEIRGAFTRRGKDRANVTHMEELGFDFDAWWGEVNREGRREELKMFREAKCPARSEQV</sequence>
<dbReference type="GeneID" id="25284035"/>
<keyword evidence="5" id="KW-0560">Oxidoreductase</keyword>
<comment type="similarity">
    <text evidence="1">Belongs to the FMO family.</text>
</comment>
<evidence type="ECO:0000313" key="7">
    <source>
        <dbReference type="Proteomes" id="UP000027920"/>
    </source>
</evidence>
<dbReference type="HOGENOM" id="CLU_006909_5_0_1"/>
<keyword evidence="2" id="KW-0285">Flavoprotein</keyword>
<evidence type="ECO:0008006" key="8">
    <source>
        <dbReference type="Google" id="ProtNLM"/>
    </source>
</evidence>
<dbReference type="SUPFAM" id="SSF51905">
    <property type="entry name" value="FAD/NAD(P)-binding domain"/>
    <property type="match status" value="2"/>
</dbReference>
<keyword evidence="4" id="KW-0521">NADP</keyword>
<organism evidence="6 7">
    <name type="scientific">Exophiala aquamarina CBS 119918</name>
    <dbReference type="NCBI Taxonomy" id="1182545"/>
    <lineage>
        <taxon>Eukaryota</taxon>
        <taxon>Fungi</taxon>
        <taxon>Dikarya</taxon>
        <taxon>Ascomycota</taxon>
        <taxon>Pezizomycotina</taxon>
        <taxon>Eurotiomycetes</taxon>
        <taxon>Chaetothyriomycetidae</taxon>
        <taxon>Chaetothyriales</taxon>
        <taxon>Herpotrichiellaceae</taxon>
        <taxon>Exophiala</taxon>
    </lineage>
</organism>
<name>A0A072P5Y2_9EURO</name>
<protein>
    <recommendedName>
        <fullName evidence="8">Dimethylaniline monooxygenase (N-oxide forming)</fullName>
    </recommendedName>
</protein>
<dbReference type="InterPro" id="IPR050346">
    <property type="entry name" value="FMO-like"/>
</dbReference>
<evidence type="ECO:0000313" key="6">
    <source>
        <dbReference type="EMBL" id="KEF54683.1"/>
    </source>
</evidence>
<dbReference type="GO" id="GO:0004499">
    <property type="term" value="F:N,N-dimethylaniline monooxygenase activity"/>
    <property type="evidence" value="ECO:0007669"/>
    <property type="project" value="EnsemblFungi"/>
</dbReference>
<evidence type="ECO:0000256" key="5">
    <source>
        <dbReference type="ARBA" id="ARBA00023002"/>
    </source>
</evidence>
<dbReference type="InterPro" id="IPR036188">
    <property type="entry name" value="FAD/NAD-bd_sf"/>
</dbReference>
<dbReference type="InterPro" id="IPR020946">
    <property type="entry name" value="Flavin_mOase-like"/>
</dbReference>
<dbReference type="RefSeq" id="XP_013257273.1">
    <property type="nucleotide sequence ID" value="XM_013401819.1"/>
</dbReference>
<dbReference type="EMBL" id="AMGV01000009">
    <property type="protein sequence ID" value="KEF54683.1"/>
    <property type="molecule type" value="Genomic_DNA"/>
</dbReference>
<dbReference type="PRINTS" id="PR00370">
    <property type="entry name" value="FMOXYGENASE"/>
</dbReference>
<dbReference type="GO" id="GO:0050661">
    <property type="term" value="F:NADP binding"/>
    <property type="evidence" value="ECO:0007669"/>
    <property type="project" value="InterPro"/>
</dbReference>
<dbReference type="Pfam" id="PF13450">
    <property type="entry name" value="NAD_binding_8"/>
    <property type="match status" value="1"/>
</dbReference>
<proteinExistence type="inferred from homology"/>
<dbReference type="InterPro" id="IPR000960">
    <property type="entry name" value="Flavin_mOase"/>
</dbReference>
<dbReference type="OrthoDB" id="66881at2759"/>
<reference evidence="6 7" key="1">
    <citation type="submission" date="2013-03" db="EMBL/GenBank/DDBJ databases">
        <title>The Genome Sequence of Exophiala aquamarina CBS 119918.</title>
        <authorList>
            <consortium name="The Broad Institute Genomics Platform"/>
            <person name="Cuomo C."/>
            <person name="de Hoog S."/>
            <person name="Gorbushina A."/>
            <person name="Walker B."/>
            <person name="Young S.K."/>
            <person name="Zeng Q."/>
            <person name="Gargeya S."/>
            <person name="Fitzgerald M."/>
            <person name="Haas B."/>
            <person name="Abouelleil A."/>
            <person name="Allen A.W."/>
            <person name="Alvarado L."/>
            <person name="Arachchi H.M."/>
            <person name="Berlin A.M."/>
            <person name="Chapman S.B."/>
            <person name="Gainer-Dewar J."/>
            <person name="Goldberg J."/>
            <person name="Griggs A."/>
            <person name="Gujja S."/>
            <person name="Hansen M."/>
            <person name="Howarth C."/>
            <person name="Imamovic A."/>
            <person name="Ireland A."/>
            <person name="Larimer J."/>
            <person name="McCowan C."/>
            <person name="Murphy C."/>
            <person name="Pearson M."/>
            <person name="Poon T.W."/>
            <person name="Priest M."/>
            <person name="Roberts A."/>
            <person name="Saif S."/>
            <person name="Shea T."/>
            <person name="Sisk P."/>
            <person name="Sykes S."/>
            <person name="Wortman J."/>
            <person name="Nusbaum C."/>
            <person name="Birren B."/>
        </authorList>
    </citation>
    <scope>NUCLEOTIDE SEQUENCE [LARGE SCALE GENOMIC DNA]</scope>
    <source>
        <strain evidence="6 7">CBS 119918</strain>
    </source>
</reference>
<evidence type="ECO:0000256" key="3">
    <source>
        <dbReference type="ARBA" id="ARBA00022827"/>
    </source>
</evidence>
<evidence type="ECO:0000256" key="2">
    <source>
        <dbReference type="ARBA" id="ARBA00022630"/>
    </source>
</evidence>
<evidence type="ECO:0000256" key="1">
    <source>
        <dbReference type="ARBA" id="ARBA00009183"/>
    </source>
</evidence>
<dbReference type="AlphaFoldDB" id="A0A072P5Y2"/>
<dbReference type="VEuPathDB" id="FungiDB:A1O9_09125"/>
<keyword evidence="7" id="KW-1185">Reference proteome</keyword>
<dbReference type="Pfam" id="PF00743">
    <property type="entry name" value="FMO-like"/>
    <property type="match status" value="2"/>
</dbReference>
<gene>
    <name evidence="6" type="ORF">A1O9_09125</name>
</gene>
<accession>A0A072P5Y2</accession>
<dbReference type="GO" id="GO:0071949">
    <property type="term" value="F:FAD binding"/>
    <property type="evidence" value="ECO:0007669"/>
    <property type="project" value="EnsemblFungi"/>
</dbReference>
<dbReference type="Proteomes" id="UP000027920">
    <property type="component" value="Unassembled WGS sequence"/>
</dbReference>
<evidence type="ECO:0000256" key="4">
    <source>
        <dbReference type="ARBA" id="ARBA00022857"/>
    </source>
</evidence>
<dbReference type="PANTHER" id="PTHR23023">
    <property type="entry name" value="DIMETHYLANILINE MONOOXYGENASE"/>
    <property type="match status" value="1"/>
</dbReference>
<dbReference type="Gene3D" id="3.50.50.60">
    <property type="entry name" value="FAD/NAD(P)-binding domain"/>
    <property type="match status" value="2"/>
</dbReference>